<evidence type="ECO:0000313" key="7">
    <source>
        <dbReference type="Proteomes" id="UP000886934"/>
    </source>
</evidence>
<evidence type="ECO:0000256" key="2">
    <source>
        <dbReference type="ARBA" id="ARBA00023125"/>
    </source>
</evidence>
<evidence type="ECO:0000256" key="4">
    <source>
        <dbReference type="PROSITE-ProRule" id="PRU00335"/>
    </source>
</evidence>
<comment type="caution">
    <text evidence="6">The sequence shown here is derived from an EMBL/GenBank/DDBJ whole genome shotgun (WGS) entry which is preliminary data.</text>
</comment>
<dbReference type="PROSITE" id="PS50977">
    <property type="entry name" value="HTH_TETR_2"/>
    <property type="match status" value="1"/>
</dbReference>
<accession>A0AA37FVY2</accession>
<dbReference type="InterPro" id="IPR001647">
    <property type="entry name" value="HTH_TetR"/>
</dbReference>
<organism evidence="6 7">
    <name type="scientific">Aeromonas caviae</name>
    <name type="common">Aeromonas punctata</name>
    <dbReference type="NCBI Taxonomy" id="648"/>
    <lineage>
        <taxon>Bacteria</taxon>
        <taxon>Pseudomonadati</taxon>
        <taxon>Pseudomonadota</taxon>
        <taxon>Gammaproteobacteria</taxon>
        <taxon>Aeromonadales</taxon>
        <taxon>Aeromonadaceae</taxon>
        <taxon>Aeromonas</taxon>
    </lineage>
</organism>
<dbReference type="PANTHER" id="PTHR30055:SF234">
    <property type="entry name" value="HTH-TYPE TRANSCRIPTIONAL REGULATOR BETI"/>
    <property type="match status" value="1"/>
</dbReference>
<evidence type="ECO:0000259" key="5">
    <source>
        <dbReference type="PROSITE" id="PS50977"/>
    </source>
</evidence>
<dbReference type="RefSeq" id="WP_199767332.1">
    <property type="nucleotide sequence ID" value="NZ_BPND01000050.1"/>
</dbReference>
<dbReference type="PRINTS" id="PR00455">
    <property type="entry name" value="HTHTETR"/>
</dbReference>
<dbReference type="GO" id="GO:0003700">
    <property type="term" value="F:DNA-binding transcription factor activity"/>
    <property type="evidence" value="ECO:0007669"/>
    <property type="project" value="TreeGrafter"/>
</dbReference>
<evidence type="ECO:0000313" key="6">
    <source>
        <dbReference type="EMBL" id="GJA64670.1"/>
    </source>
</evidence>
<evidence type="ECO:0000256" key="1">
    <source>
        <dbReference type="ARBA" id="ARBA00023015"/>
    </source>
</evidence>
<dbReference type="InterPro" id="IPR009057">
    <property type="entry name" value="Homeodomain-like_sf"/>
</dbReference>
<dbReference type="Proteomes" id="UP000886934">
    <property type="component" value="Unassembled WGS sequence"/>
</dbReference>
<keyword evidence="2 4" id="KW-0238">DNA-binding</keyword>
<keyword evidence="3" id="KW-0804">Transcription</keyword>
<dbReference type="InterPro" id="IPR050109">
    <property type="entry name" value="HTH-type_TetR-like_transc_reg"/>
</dbReference>
<proteinExistence type="predicted"/>
<dbReference type="EMBL" id="BPNN01000057">
    <property type="protein sequence ID" value="GJA64670.1"/>
    <property type="molecule type" value="Genomic_DNA"/>
</dbReference>
<gene>
    <name evidence="6" type="ORF">KAM351_32810</name>
</gene>
<name>A0AA37FVY2_AERCA</name>
<protein>
    <submittedName>
        <fullName evidence="6">TetR family transcriptional regulator</fullName>
    </submittedName>
</protein>
<feature type="domain" description="HTH tetR-type" evidence="5">
    <location>
        <begin position="22"/>
        <end position="82"/>
    </location>
</feature>
<dbReference type="GO" id="GO:0000976">
    <property type="term" value="F:transcription cis-regulatory region binding"/>
    <property type="evidence" value="ECO:0007669"/>
    <property type="project" value="TreeGrafter"/>
</dbReference>
<keyword evidence="1" id="KW-0805">Transcription regulation</keyword>
<evidence type="ECO:0000256" key="3">
    <source>
        <dbReference type="ARBA" id="ARBA00023163"/>
    </source>
</evidence>
<sequence length="232" mass="26326">MSQHVLPAELCMRRQPRQLRSQEVASRIEQATLALLQEQGFAALNTNAIAARAGVGIKSLYHLYPNKEAIICRLAMDWLAAVCEAQERIREQADSWPQTLLLLDEALEALDERFVGYGALWQAMDLIPALHGVEQEHEGRQIAFWSERLRHFGCRWPEPELTTLVRYFYRTADVAKQCTKGQGEAGSALWQLHRRWSEQLMMAAIEEPDPARVWQSMPGLAPAGPVPAKRDE</sequence>
<dbReference type="AlphaFoldDB" id="A0AA37FVY2"/>
<reference evidence="6" key="1">
    <citation type="submission" date="2021-07" db="EMBL/GenBank/DDBJ databases">
        <title>Draft genome sequence of carbapenem-resistant Aeromonas spp. in Japan.</title>
        <authorList>
            <person name="Maehana S."/>
            <person name="Suzuki M."/>
            <person name="Kitasato H."/>
        </authorList>
    </citation>
    <scope>NUCLEOTIDE SEQUENCE</scope>
    <source>
        <strain evidence="6">KAM351</strain>
    </source>
</reference>
<feature type="DNA-binding region" description="H-T-H motif" evidence="4">
    <location>
        <begin position="45"/>
        <end position="64"/>
    </location>
</feature>
<dbReference type="Gene3D" id="1.10.357.10">
    <property type="entry name" value="Tetracycline Repressor, domain 2"/>
    <property type="match status" value="1"/>
</dbReference>
<dbReference type="PANTHER" id="PTHR30055">
    <property type="entry name" value="HTH-TYPE TRANSCRIPTIONAL REGULATOR RUTR"/>
    <property type="match status" value="1"/>
</dbReference>
<dbReference type="Pfam" id="PF00440">
    <property type="entry name" value="TetR_N"/>
    <property type="match status" value="1"/>
</dbReference>
<dbReference type="SUPFAM" id="SSF46689">
    <property type="entry name" value="Homeodomain-like"/>
    <property type="match status" value="1"/>
</dbReference>